<proteinExistence type="predicted"/>
<comment type="caution">
    <text evidence="1">The sequence shown here is derived from an EMBL/GenBank/DDBJ whole genome shotgun (WGS) entry which is preliminary data.</text>
</comment>
<dbReference type="OrthoDB" id="10062343at2759"/>
<evidence type="ECO:0000313" key="1">
    <source>
        <dbReference type="EMBL" id="GFQ76815.1"/>
    </source>
</evidence>
<dbReference type="PANTHER" id="PTHR46601:SF2">
    <property type="entry name" value="UBIQUITIN-LIKE PROTEASE FAMILY PROFILE DOMAIN-CONTAINING PROTEIN"/>
    <property type="match status" value="1"/>
</dbReference>
<organism evidence="1 2">
    <name type="scientific">Trichonephila clavata</name>
    <name type="common">Joro spider</name>
    <name type="synonym">Nephila clavata</name>
    <dbReference type="NCBI Taxonomy" id="2740835"/>
    <lineage>
        <taxon>Eukaryota</taxon>
        <taxon>Metazoa</taxon>
        <taxon>Ecdysozoa</taxon>
        <taxon>Arthropoda</taxon>
        <taxon>Chelicerata</taxon>
        <taxon>Arachnida</taxon>
        <taxon>Araneae</taxon>
        <taxon>Araneomorphae</taxon>
        <taxon>Entelegynae</taxon>
        <taxon>Araneoidea</taxon>
        <taxon>Nephilidae</taxon>
        <taxon>Trichonephila</taxon>
    </lineage>
</organism>
<evidence type="ECO:0000313" key="2">
    <source>
        <dbReference type="Proteomes" id="UP000887116"/>
    </source>
</evidence>
<name>A0A8X6IGM1_TRICU</name>
<accession>A0A8X6IGM1</accession>
<reference evidence="1" key="1">
    <citation type="submission" date="2020-07" db="EMBL/GenBank/DDBJ databases">
        <title>Multicomponent nature underlies the extraordinary mechanical properties of spider dragline silk.</title>
        <authorList>
            <person name="Kono N."/>
            <person name="Nakamura H."/>
            <person name="Mori M."/>
            <person name="Yoshida Y."/>
            <person name="Ohtoshi R."/>
            <person name="Malay A.D."/>
            <person name="Moran D.A.P."/>
            <person name="Tomita M."/>
            <person name="Numata K."/>
            <person name="Arakawa K."/>
        </authorList>
    </citation>
    <scope>NUCLEOTIDE SEQUENCE</scope>
</reference>
<protein>
    <submittedName>
        <fullName evidence="1">Uncharacterized protein</fullName>
    </submittedName>
</protein>
<keyword evidence="2" id="KW-1185">Reference proteome</keyword>
<dbReference type="AlphaFoldDB" id="A0A8X6IGM1"/>
<dbReference type="Proteomes" id="UP000887116">
    <property type="component" value="Unassembled WGS sequence"/>
</dbReference>
<dbReference type="EMBL" id="BMAO01001901">
    <property type="protein sequence ID" value="GFQ76815.1"/>
    <property type="molecule type" value="Genomic_DNA"/>
</dbReference>
<sequence length="107" mass="12369">MPNSCEVCKESNIWDITLDSNPSVNWKAWIFQNQRPKQIIISKPFSEALDELHGSIPKFKLHSLIKNVKSDYFQSVKQDLTSEKAIVEIDFTENYTLISQDEIQSAH</sequence>
<gene>
    <name evidence="1" type="ORF">TNCT_311741</name>
</gene>
<dbReference type="PANTHER" id="PTHR46601">
    <property type="entry name" value="ULP_PROTEASE DOMAIN-CONTAINING PROTEIN"/>
    <property type="match status" value="1"/>
</dbReference>